<keyword evidence="1" id="KW-0472">Membrane</keyword>
<organism evidence="2">
    <name type="scientific">Desulfobacca acetoxidans</name>
    <dbReference type="NCBI Taxonomy" id="60893"/>
    <lineage>
        <taxon>Bacteria</taxon>
        <taxon>Pseudomonadati</taxon>
        <taxon>Thermodesulfobacteriota</taxon>
        <taxon>Desulfobaccia</taxon>
        <taxon>Desulfobaccales</taxon>
        <taxon>Desulfobaccaceae</taxon>
        <taxon>Desulfobacca</taxon>
    </lineage>
</organism>
<reference evidence="2" key="1">
    <citation type="journal article" date="2020" name="mSystems">
        <title>Genome- and Community-Level Interaction Insights into Carbon Utilization and Element Cycling Functions of Hydrothermarchaeota in Hydrothermal Sediment.</title>
        <authorList>
            <person name="Zhou Z."/>
            <person name="Liu Y."/>
            <person name="Xu W."/>
            <person name="Pan J."/>
            <person name="Luo Z.H."/>
            <person name="Li M."/>
        </authorList>
    </citation>
    <scope>NUCLEOTIDE SEQUENCE [LARGE SCALE GENOMIC DNA]</scope>
    <source>
        <strain evidence="2">SpSt-897</strain>
    </source>
</reference>
<dbReference type="AlphaFoldDB" id="A0A7C3V9B9"/>
<evidence type="ECO:0000256" key="1">
    <source>
        <dbReference type="SAM" id="Phobius"/>
    </source>
</evidence>
<evidence type="ECO:0000313" key="2">
    <source>
        <dbReference type="EMBL" id="HGF35379.1"/>
    </source>
</evidence>
<accession>A0A7C3V9B9</accession>
<proteinExistence type="predicted"/>
<dbReference type="GO" id="GO:0005886">
    <property type="term" value="C:plasma membrane"/>
    <property type="evidence" value="ECO:0007669"/>
    <property type="project" value="InterPro"/>
</dbReference>
<gene>
    <name evidence="2" type="ORF">ENW96_13540</name>
</gene>
<protein>
    <submittedName>
        <fullName evidence="2">LapA family protein</fullName>
    </submittedName>
</protein>
<name>A0A7C3V9B9_9BACT</name>
<keyword evidence="1" id="KW-1133">Transmembrane helix</keyword>
<dbReference type="EMBL" id="DTMF01000325">
    <property type="protein sequence ID" value="HGF35379.1"/>
    <property type="molecule type" value="Genomic_DNA"/>
</dbReference>
<feature type="transmembrane region" description="Helical" evidence="1">
    <location>
        <begin position="39"/>
        <end position="61"/>
    </location>
</feature>
<sequence length="76" mass="8556">MTKMKALWLLIAGALLAIFLVQNWQYPNPPIHFLGFQFLPLPQSVIVLGFFALGFLSGWVAHAMRTKKSRQDSGPE</sequence>
<keyword evidence="1" id="KW-0812">Transmembrane</keyword>
<comment type="caution">
    <text evidence="2">The sequence shown here is derived from an EMBL/GenBank/DDBJ whole genome shotgun (WGS) entry which is preliminary data.</text>
</comment>